<keyword evidence="1" id="KW-0547">Nucleotide-binding</keyword>
<dbReference type="Gene3D" id="2.40.30.10">
    <property type="entry name" value="Translation factors"/>
    <property type="match status" value="1"/>
</dbReference>
<dbReference type="InterPro" id="IPR009001">
    <property type="entry name" value="Transl_elong_EF1A/Init_IF2_C"/>
</dbReference>
<sequence>MAILKEIKDNELYLYMNGNLIYKRWFNTGASKVFDKMAYDKYTLTSIRDLEYENPNELIPIKAKIKIIRTEDGGRKTGFISGYRPNHVFEYGKKGELNNTFIGDIIFEGQSTIEPGEEKEVTVRFLINQPIEKYLNKGQVWWIHEGPNLIGEAEVL</sequence>
<protein>
    <recommendedName>
        <fullName evidence="6">Elongation factor Tu</fullName>
    </recommendedName>
</protein>
<evidence type="ECO:0000313" key="5">
    <source>
        <dbReference type="Proteomes" id="UP001304515"/>
    </source>
</evidence>
<keyword evidence="2" id="KW-0342">GTP-binding</keyword>
<proteinExistence type="predicted"/>
<dbReference type="AlphaFoldDB" id="A0AA96F367"/>
<accession>A0AA96F367</accession>
<name>A0AA96F367_9FLAO</name>
<evidence type="ECO:0000313" key="3">
    <source>
        <dbReference type="EMBL" id="WNM20385.1"/>
    </source>
</evidence>
<dbReference type="EMBL" id="CP134878">
    <property type="protein sequence ID" value="WNM20385.1"/>
    <property type="molecule type" value="Genomic_DNA"/>
</dbReference>
<dbReference type="GO" id="GO:0005525">
    <property type="term" value="F:GTP binding"/>
    <property type="evidence" value="ECO:0007669"/>
    <property type="project" value="UniProtKB-KW"/>
</dbReference>
<dbReference type="KEGG" id="fcj:RN605_00110"/>
<dbReference type="Proteomes" id="UP001304515">
    <property type="component" value="Chromosome"/>
</dbReference>
<evidence type="ECO:0000313" key="4">
    <source>
        <dbReference type="EMBL" id="WNM21775.1"/>
    </source>
</evidence>
<keyword evidence="5" id="KW-1185">Reference proteome</keyword>
<accession>A0AA96J3L0</accession>
<gene>
    <name evidence="4" type="ORF">RN605_00110</name>
    <name evidence="3" type="ORF">RN608_06810</name>
</gene>
<organism evidence="4 5">
    <name type="scientific">Flavobacterium capsici</name>
    <dbReference type="NCBI Taxonomy" id="3075618"/>
    <lineage>
        <taxon>Bacteria</taxon>
        <taxon>Pseudomonadati</taxon>
        <taxon>Bacteroidota</taxon>
        <taxon>Flavobacteriia</taxon>
        <taxon>Flavobacteriales</taxon>
        <taxon>Flavobacteriaceae</taxon>
        <taxon>Flavobacterium</taxon>
    </lineage>
</organism>
<dbReference type="EMBL" id="CP134890">
    <property type="protein sequence ID" value="WNM21775.1"/>
    <property type="molecule type" value="Genomic_DNA"/>
</dbReference>
<evidence type="ECO:0008006" key="6">
    <source>
        <dbReference type="Google" id="ProtNLM"/>
    </source>
</evidence>
<reference evidence="4 5" key="1">
    <citation type="submission" date="2023-09" db="EMBL/GenBank/DDBJ databases">
        <title>Flavobacterium sp. a novel bacteria isolate from Pepper rhizosphere.</title>
        <authorList>
            <person name="Peng Y."/>
            <person name="Lee J."/>
        </authorList>
    </citation>
    <scope>NUCLEOTIDE SEQUENCE [LARGE SCALE GENOMIC DNA]</scope>
    <source>
        <strain evidence="3">PMR2A8</strain>
        <strain evidence="4 5">PMTSA4</strain>
    </source>
</reference>
<evidence type="ECO:0000256" key="2">
    <source>
        <dbReference type="ARBA" id="ARBA00023134"/>
    </source>
</evidence>
<evidence type="ECO:0000256" key="1">
    <source>
        <dbReference type="ARBA" id="ARBA00022741"/>
    </source>
</evidence>
<dbReference type="SUPFAM" id="SSF50465">
    <property type="entry name" value="EF-Tu/eEF-1alpha/eIF2-gamma C-terminal domain"/>
    <property type="match status" value="1"/>
</dbReference>
<dbReference type="RefSeq" id="WP_291283428.1">
    <property type="nucleotide sequence ID" value="NZ_CP134878.1"/>
</dbReference>